<feature type="transmembrane region" description="Helical" evidence="1">
    <location>
        <begin position="93"/>
        <end position="114"/>
    </location>
</feature>
<accession>A0AB36CKE9</accession>
<feature type="transmembrane region" description="Helical" evidence="1">
    <location>
        <begin position="158"/>
        <end position="178"/>
    </location>
</feature>
<protein>
    <recommendedName>
        <fullName evidence="2">Terminal beta-(1-&gt;2)-arabinofuranosyltransferase C-terminal domain-containing protein</fullName>
    </recommendedName>
</protein>
<dbReference type="AlphaFoldDB" id="A0AB36CKE9"/>
<sequence>MHHASTRTLVERQSTWWALGSAVIVGILAFIVGFQRRWISDDGLIVLRTVRNLLAGNGPVFNAGERVEANTSTLWQYIITVVHMVTGQQLAVVALYCALGLSVLAVIIGCWATARLYKPDVGPAATAVHWSTWTVIPAGVLVYISLPPARDFFTSGLEWGLSIFYLAVLWALLLWWAGNADGTKSLDVSAFVLAWWAGLSWLVRPELALYGGVAGIVLFLAHSNWKKWLLILAAALPIPAGYEIFRMGYYGLLTPHTAVAKSASDSQWASGFHYLADFFGPYWLWLPLLVLAVAGAFALVRPLNQATVKSQGINARRRYRANHRYREENGTVLKNSEEPSRTWAWMDQVRSEKAAVIVMVGCALLHIVYVLRVGGDFMHGRMLLLPLFALLLPVFVLPLNLFGSIIVGAAATGVIAVWSLVIAYRGLPNDWSEFDTGRIIVDEREFWTYATNREQGNPPMNAEDFHGSPFLNGWDGGIEALESGDAMMLRYLKSSDPEEFDWQAMPRDELRTDPPTVYLVNMGMSSMNAPLNVRVLDNIGLATPIAARQPRIEDGRVGHDKNLDRIWQVADSGVDLDQLPEWIDRDDAKAAREALGTEKFQRLFATYRDPLTLDRFLSNMKFALTEGRHLQLSSDPYDYLPENYSAQ</sequence>
<feature type="transmembrane region" description="Helical" evidence="1">
    <location>
        <begin position="282"/>
        <end position="300"/>
    </location>
</feature>
<evidence type="ECO:0000313" key="4">
    <source>
        <dbReference type="Proteomes" id="UP000544551"/>
    </source>
</evidence>
<feature type="transmembrane region" description="Helical" evidence="1">
    <location>
        <begin position="15"/>
        <end position="34"/>
    </location>
</feature>
<evidence type="ECO:0000313" key="3">
    <source>
        <dbReference type="EMBL" id="NME88936.1"/>
    </source>
</evidence>
<proteinExistence type="predicted"/>
<reference evidence="3 4" key="1">
    <citation type="submission" date="2020-04" db="EMBL/GenBank/DDBJ databases">
        <authorList>
            <person name="Hitch T.C.A."/>
            <person name="Wylensek D."/>
            <person name="Clavel T."/>
        </authorList>
    </citation>
    <scope>NUCLEOTIDE SEQUENCE [LARGE SCALE GENOMIC DNA]</scope>
    <source>
        <strain evidence="3 4">BL-383-APC-3D</strain>
    </source>
</reference>
<dbReference type="NCBIfam" id="NF041480">
    <property type="entry name" value="flag_mot_ctl_ZomB"/>
    <property type="match status" value="1"/>
</dbReference>
<feature type="transmembrane region" description="Helical" evidence="1">
    <location>
        <begin position="409"/>
        <end position="427"/>
    </location>
</feature>
<dbReference type="Proteomes" id="UP000544551">
    <property type="component" value="Unassembled WGS sequence"/>
</dbReference>
<feature type="transmembrane region" description="Helical" evidence="1">
    <location>
        <begin position="383"/>
        <end position="402"/>
    </location>
</feature>
<dbReference type="RefSeq" id="WP_168969298.1">
    <property type="nucleotide sequence ID" value="NZ_JABAFZ010000003.1"/>
</dbReference>
<keyword evidence="1" id="KW-1133">Transmembrane helix</keyword>
<dbReference type="EMBL" id="JABAFZ010000003">
    <property type="protein sequence ID" value="NME88936.1"/>
    <property type="molecule type" value="Genomic_DNA"/>
</dbReference>
<organism evidence="3 4">
    <name type="scientific">Corynebacterium stationis</name>
    <dbReference type="NCBI Taxonomy" id="1705"/>
    <lineage>
        <taxon>Bacteria</taxon>
        <taxon>Bacillati</taxon>
        <taxon>Actinomycetota</taxon>
        <taxon>Actinomycetes</taxon>
        <taxon>Mycobacteriales</taxon>
        <taxon>Corynebacteriaceae</taxon>
        <taxon>Corynebacterium</taxon>
    </lineage>
</organism>
<dbReference type="InterPro" id="IPR048243">
    <property type="entry name" value="AftB-like"/>
</dbReference>
<keyword evidence="1" id="KW-0472">Membrane</keyword>
<feature type="transmembrane region" description="Helical" evidence="1">
    <location>
        <begin position="198"/>
        <end position="221"/>
    </location>
</feature>
<feature type="transmembrane region" description="Helical" evidence="1">
    <location>
        <begin position="126"/>
        <end position="146"/>
    </location>
</feature>
<dbReference type="InterPro" id="IPR058983">
    <property type="entry name" value="AftB_C"/>
</dbReference>
<evidence type="ECO:0000256" key="1">
    <source>
        <dbReference type="SAM" id="Phobius"/>
    </source>
</evidence>
<dbReference type="Pfam" id="PF26371">
    <property type="entry name" value="AftB_C"/>
    <property type="match status" value="1"/>
</dbReference>
<feature type="transmembrane region" description="Helical" evidence="1">
    <location>
        <begin position="354"/>
        <end position="371"/>
    </location>
</feature>
<gene>
    <name evidence="3" type="ORF">HF853_04450</name>
</gene>
<name>A0AB36CKE9_9CORY</name>
<feature type="domain" description="Terminal beta-(1-&gt;2)-arabinofuranosyltransferase C-terminal" evidence="2">
    <location>
        <begin position="469"/>
        <end position="640"/>
    </location>
</feature>
<comment type="caution">
    <text evidence="3">The sequence shown here is derived from an EMBL/GenBank/DDBJ whole genome shotgun (WGS) entry which is preliminary data.</text>
</comment>
<feature type="transmembrane region" description="Helical" evidence="1">
    <location>
        <begin position="228"/>
        <end position="245"/>
    </location>
</feature>
<evidence type="ECO:0000259" key="2">
    <source>
        <dbReference type="Pfam" id="PF26371"/>
    </source>
</evidence>
<keyword evidence="1" id="KW-0812">Transmembrane</keyword>